<dbReference type="EMBL" id="CP042266">
    <property type="protein sequence ID" value="QDY79462.1"/>
    <property type="molecule type" value="Genomic_DNA"/>
</dbReference>
<evidence type="ECO:0000259" key="1">
    <source>
        <dbReference type="Pfam" id="PF13452"/>
    </source>
</evidence>
<sequence length="151" mass="16538">MPLSPSLIGTRYPEFRTSAERGRLRFFAQATGQHDPVYTDVEAAVAAGHRDLPVPPTFLFCLEMDNPDRGKFLRDLGIDVRTILHGGQEFAYHSPVCAGDELTFATEVSDVYSKKGGALEFIVRTTRVTRAGEPVATLTGTTVVRDPKAAR</sequence>
<dbReference type="SUPFAM" id="SSF54637">
    <property type="entry name" value="Thioesterase/thiol ester dehydrase-isomerase"/>
    <property type="match status" value="1"/>
</dbReference>
<dbReference type="AlphaFoldDB" id="A0A5B8ILM0"/>
<dbReference type="CDD" id="cd03441">
    <property type="entry name" value="R_hydratase_like"/>
    <property type="match status" value="1"/>
</dbReference>
<evidence type="ECO:0000313" key="2">
    <source>
        <dbReference type="EMBL" id="QDY79462.1"/>
    </source>
</evidence>
<reference evidence="2 3" key="1">
    <citation type="submission" date="2019-07" db="EMBL/GenBank/DDBJ databases">
        <authorList>
            <person name="Zhu P."/>
        </authorList>
    </citation>
    <scope>NUCLEOTIDE SEQUENCE [LARGE SCALE GENOMIC DNA]</scope>
    <source>
        <strain evidence="2 3">SSL-25</strain>
    </source>
</reference>
<dbReference type="KEGG" id="sqz:FQU76_26330"/>
<dbReference type="InterPro" id="IPR016709">
    <property type="entry name" value="HadA-like"/>
</dbReference>
<dbReference type="InterPro" id="IPR029069">
    <property type="entry name" value="HotDog_dom_sf"/>
</dbReference>
<dbReference type="InterPro" id="IPR039569">
    <property type="entry name" value="FAS1-like_DH_region"/>
</dbReference>
<dbReference type="RefSeq" id="WP_146482751.1">
    <property type="nucleotide sequence ID" value="NZ_CP042266.1"/>
</dbReference>
<keyword evidence="3" id="KW-1185">Reference proteome</keyword>
<dbReference type="Proteomes" id="UP000320580">
    <property type="component" value="Chromosome"/>
</dbReference>
<protein>
    <submittedName>
        <fullName evidence="2">MaoC family dehydratase</fullName>
    </submittedName>
</protein>
<dbReference type="Gene3D" id="3.10.129.10">
    <property type="entry name" value="Hotdog Thioesterase"/>
    <property type="match status" value="1"/>
</dbReference>
<dbReference type="Pfam" id="PF13452">
    <property type="entry name" value="FAS1_DH_region"/>
    <property type="match status" value="1"/>
</dbReference>
<feature type="domain" description="FAS1-like dehydratase" evidence="1">
    <location>
        <begin position="6"/>
        <end position="137"/>
    </location>
</feature>
<evidence type="ECO:0000313" key="3">
    <source>
        <dbReference type="Proteomes" id="UP000320580"/>
    </source>
</evidence>
<proteinExistence type="predicted"/>
<gene>
    <name evidence="2" type="ORF">FQU76_26330</name>
</gene>
<accession>A0A5B8ILM0</accession>
<organism evidence="2 3">
    <name type="scientific">Streptomyces qinzhouensis</name>
    <dbReference type="NCBI Taxonomy" id="2599401"/>
    <lineage>
        <taxon>Bacteria</taxon>
        <taxon>Bacillati</taxon>
        <taxon>Actinomycetota</taxon>
        <taxon>Actinomycetes</taxon>
        <taxon>Kitasatosporales</taxon>
        <taxon>Streptomycetaceae</taxon>
        <taxon>Streptomyces</taxon>
    </lineage>
</organism>
<dbReference type="PIRSF" id="PIRSF018072">
    <property type="entry name" value="UCP018072"/>
    <property type="match status" value="1"/>
</dbReference>
<name>A0A5B8ILM0_9ACTN</name>
<dbReference type="OrthoDB" id="5415111at2"/>